<reference evidence="2" key="1">
    <citation type="submission" date="2022-10" db="EMBL/GenBank/DDBJ databases">
        <title>Rhodococcus sp.75.</title>
        <authorList>
            <person name="Sun M."/>
        </authorList>
    </citation>
    <scope>NUCLEOTIDE SEQUENCE</scope>
    <source>
        <strain evidence="2">75</strain>
    </source>
</reference>
<proteinExistence type="predicted"/>
<dbReference type="Pfam" id="PF08241">
    <property type="entry name" value="Methyltransf_11"/>
    <property type="match status" value="1"/>
</dbReference>
<keyword evidence="3" id="KW-1185">Reference proteome</keyword>
<dbReference type="PANTHER" id="PTHR42912">
    <property type="entry name" value="METHYLTRANSFERASE"/>
    <property type="match status" value="1"/>
</dbReference>
<dbReference type="InterPro" id="IPR013216">
    <property type="entry name" value="Methyltransf_11"/>
</dbReference>
<evidence type="ECO:0000313" key="3">
    <source>
        <dbReference type="Proteomes" id="UP001164965"/>
    </source>
</evidence>
<dbReference type="Proteomes" id="UP001164965">
    <property type="component" value="Chromosome"/>
</dbReference>
<protein>
    <submittedName>
        <fullName evidence="2">Nodulation S family protein</fullName>
    </submittedName>
</protein>
<feature type="domain" description="Methyltransferase type 11" evidence="1">
    <location>
        <begin position="48"/>
        <end position="140"/>
    </location>
</feature>
<dbReference type="CDD" id="cd02440">
    <property type="entry name" value="AdoMet_MTases"/>
    <property type="match status" value="1"/>
</dbReference>
<name>A0ABY6P5B5_9NOCA</name>
<dbReference type="EMBL" id="CP110615">
    <property type="protein sequence ID" value="UZJ26353.1"/>
    <property type="molecule type" value="Genomic_DNA"/>
</dbReference>
<gene>
    <name evidence="2" type="ORF">RHODO2019_08115</name>
</gene>
<evidence type="ECO:0000313" key="2">
    <source>
        <dbReference type="EMBL" id="UZJ26353.1"/>
    </source>
</evidence>
<sequence length="201" mass="22069">MSLPARYFDDFYARGGEDPWGFTHRWYERRKQALTMAALPRQRYRSALEPGCSVGVLSSLLAQRCDTVLATDVAASALEQAAARVPGNVELRRWSLDDPWPEQSFDLVVLSEVAYYLDGPALRVALEHAVGALEPGGTLLAVHWRHRVDDYPLSGDAVHEAVRATPGLGRLGGWCDEDVVLDVMVAEQAPVRSVAAREGLA</sequence>
<organism evidence="2 3">
    <name type="scientific">Rhodococcus antarcticus</name>
    <dbReference type="NCBI Taxonomy" id="2987751"/>
    <lineage>
        <taxon>Bacteria</taxon>
        <taxon>Bacillati</taxon>
        <taxon>Actinomycetota</taxon>
        <taxon>Actinomycetes</taxon>
        <taxon>Mycobacteriales</taxon>
        <taxon>Nocardiaceae</taxon>
        <taxon>Rhodococcus</taxon>
    </lineage>
</organism>
<dbReference type="InterPro" id="IPR029063">
    <property type="entry name" value="SAM-dependent_MTases_sf"/>
</dbReference>
<dbReference type="InterPro" id="IPR050508">
    <property type="entry name" value="Methyltransf_Superfamily"/>
</dbReference>
<evidence type="ECO:0000259" key="1">
    <source>
        <dbReference type="Pfam" id="PF08241"/>
    </source>
</evidence>
<dbReference type="SUPFAM" id="SSF53335">
    <property type="entry name" value="S-adenosyl-L-methionine-dependent methyltransferases"/>
    <property type="match status" value="1"/>
</dbReference>
<dbReference type="RefSeq" id="WP_265384457.1">
    <property type="nucleotide sequence ID" value="NZ_CP110615.1"/>
</dbReference>
<dbReference type="PANTHER" id="PTHR42912:SF45">
    <property type="entry name" value="23S RRNA (GUANINE(745)-N(1))-METHYLTRANSFERASE"/>
    <property type="match status" value="1"/>
</dbReference>
<dbReference type="Gene3D" id="3.40.50.150">
    <property type="entry name" value="Vaccinia Virus protein VP39"/>
    <property type="match status" value="1"/>
</dbReference>
<accession>A0ABY6P5B5</accession>